<dbReference type="AlphaFoldDB" id="A0A8T9C1I2"/>
<dbReference type="PANTHER" id="PTHR30468">
    <property type="entry name" value="ALPHA-KETOGLUTARATE-DEPENDENT SULFONATE DIOXYGENASE"/>
    <property type="match status" value="1"/>
</dbReference>
<dbReference type="GO" id="GO:0005737">
    <property type="term" value="C:cytoplasm"/>
    <property type="evidence" value="ECO:0007669"/>
    <property type="project" value="TreeGrafter"/>
</dbReference>
<evidence type="ECO:0000256" key="4">
    <source>
        <dbReference type="ARBA" id="ARBA00022964"/>
    </source>
</evidence>
<dbReference type="EMBL" id="QGMK01000942">
    <property type="protein sequence ID" value="TVY75822.1"/>
    <property type="molecule type" value="Genomic_DNA"/>
</dbReference>
<keyword evidence="4 9" id="KW-0223">Dioxygenase</keyword>
<evidence type="ECO:0000259" key="8">
    <source>
        <dbReference type="Pfam" id="PF02668"/>
    </source>
</evidence>
<dbReference type="Pfam" id="PF02668">
    <property type="entry name" value="TauD"/>
    <property type="match status" value="1"/>
</dbReference>
<dbReference type="GO" id="GO:0016706">
    <property type="term" value="F:2-oxoglutarate-dependent dioxygenase activity"/>
    <property type="evidence" value="ECO:0007669"/>
    <property type="project" value="TreeGrafter"/>
</dbReference>
<evidence type="ECO:0000256" key="6">
    <source>
        <dbReference type="ARBA" id="ARBA00023004"/>
    </source>
</evidence>
<dbReference type="Gene3D" id="3.60.130.10">
    <property type="entry name" value="Clavaminate synthase-like"/>
    <property type="match status" value="1"/>
</dbReference>
<organism evidence="9 10">
    <name type="scientific">Lachnellula suecica</name>
    <dbReference type="NCBI Taxonomy" id="602035"/>
    <lineage>
        <taxon>Eukaryota</taxon>
        <taxon>Fungi</taxon>
        <taxon>Dikarya</taxon>
        <taxon>Ascomycota</taxon>
        <taxon>Pezizomycotina</taxon>
        <taxon>Leotiomycetes</taxon>
        <taxon>Helotiales</taxon>
        <taxon>Lachnaceae</taxon>
        <taxon>Lachnellula</taxon>
    </lineage>
</organism>
<protein>
    <submittedName>
        <fullName evidence="9">Alpha-ketoglutarate-dependent sulfonate dioxygenase</fullName>
    </submittedName>
</protein>
<comment type="caution">
    <text evidence="9">The sequence shown here is derived from an EMBL/GenBank/DDBJ whole genome shotgun (WGS) entry which is preliminary data.</text>
</comment>
<keyword evidence="3" id="KW-0479">Metal-binding</keyword>
<dbReference type="Proteomes" id="UP000469558">
    <property type="component" value="Unassembled WGS sequence"/>
</dbReference>
<keyword evidence="5" id="KW-0560">Oxidoreductase</keyword>
<proteinExistence type="inferred from homology"/>
<evidence type="ECO:0000256" key="7">
    <source>
        <dbReference type="SAM" id="MobiDB-lite"/>
    </source>
</evidence>
<dbReference type="InterPro" id="IPR051323">
    <property type="entry name" value="AtsK-like"/>
</dbReference>
<comment type="cofactor">
    <cofactor evidence="1">
        <name>Fe(2+)</name>
        <dbReference type="ChEBI" id="CHEBI:29033"/>
    </cofactor>
</comment>
<dbReference type="InterPro" id="IPR003819">
    <property type="entry name" value="TauD/TfdA-like"/>
</dbReference>
<comment type="similarity">
    <text evidence="2">Belongs to the TfdA dioxygenase family.</text>
</comment>
<dbReference type="GO" id="GO:0046872">
    <property type="term" value="F:metal ion binding"/>
    <property type="evidence" value="ECO:0007669"/>
    <property type="project" value="UniProtKB-KW"/>
</dbReference>
<evidence type="ECO:0000313" key="10">
    <source>
        <dbReference type="Proteomes" id="UP000469558"/>
    </source>
</evidence>
<feature type="domain" description="TauD/TfdA-like" evidence="8">
    <location>
        <begin position="82"/>
        <end position="356"/>
    </location>
</feature>
<keyword evidence="10" id="KW-1185">Reference proteome</keyword>
<evidence type="ECO:0000313" key="9">
    <source>
        <dbReference type="EMBL" id="TVY75822.1"/>
    </source>
</evidence>
<dbReference type="PANTHER" id="PTHR30468:SF28">
    <property type="entry name" value="ALPHA-KETOGLUTARATE-DEPENDENT TAURINE DIOXYGENASE (AFU_ORTHOLOGUE AFUA_8G02210)-RELATED"/>
    <property type="match status" value="1"/>
</dbReference>
<accession>A0A8T9C1I2</accession>
<dbReference type="FunFam" id="3.60.130.10:FF:000003">
    <property type="entry name" value="Alpha-ketoglutarate-dependent taurine dioxygenase"/>
    <property type="match status" value="1"/>
</dbReference>
<dbReference type="SUPFAM" id="SSF51197">
    <property type="entry name" value="Clavaminate synthase-like"/>
    <property type="match status" value="1"/>
</dbReference>
<feature type="compositionally biased region" description="Basic and acidic residues" evidence="7">
    <location>
        <begin position="18"/>
        <end position="28"/>
    </location>
</feature>
<feature type="region of interest" description="Disordered" evidence="7">
    <location>
        <begin position="1"/>
        <end position="28"/>
    </location>
</feature>
<dbReference type="InterPro" id="IPR042098">
    <property type="entry name" value="TauD-like_sf"/>
</dbReference>
<sequence>MDLSTSESAASESGSSRTTKENIKYAHDPANHSSYKYKQYLPVYDQTIKFPPTEPFDFVDRGIKADKAKPHLLDTTDESVKVTKLTPRVGTQITGLQLSALTEEQKDELALLIAERGVVVFRDQDFKDIGIQRQKEFGQSFGRLHVHAVGSHVKGAVELHNIYVGPDNLDRAQPRATKLSTVVYHSDGSFEHQTPGVTILTLLTVPPTGGDTGWVSQVAAYEQLSEPIQNLLEGLRAEHSGFGQVESARRDGKFVRREAVKTQHPMVRIHPATGEKALFVNQGFTKKIVGLKEEESDAILQLLYKHISQSQDVQARVKWAEGTVCLWDNRVTCHAAISDYDFSSQETGQRHGFRITTLAEQPMGVDGLRSVW</sequence>
<evidence type="ECO:0000256" key="1">
    <source>
        <dbReference type="ARBA" id="ARBA00001954"/>
    </source>
</evidence>
<evidence type="ECO:0000256" key="2">
    <source>
        <dbReference type="ARBA" id="ARBA00005896"/>
    </source>
</evidence>
<keyword evidence="6" id="KW-0408">Iron</keyword>
<evidence type="ECO:0000256" key="5">
    <source>
        <dbReference type="ARBA" id="ARBA00023002"/>
    </source>
</evidence>
<reference evidence="9 10" key="1">
    <citation type="submission" date="2018-05" db="EMBL/GenBank/DDBJ databases">
        <title>Genome sequencing and assembly of the regulated plant pathogen Lachnellula willkommii and related sister species for the development of diagnostic species identification markers.</title>
        <authorList>
            <person name="Giroux E."/>
            <person name="Bilodeau G."/>
        </authorList>
    </citation>
    <scope>NUCLEOTIDE SEQUENCE [LARGE SCALE GENOMIC DNA]</scope>
    <source>
        <strain evidence="9 10">CBS 268.59</strain>
    </source>
</reference>
<evidence type="ECO:0000256" key="3">
    <source>
        <dbReference type="ARBA" id="ARBA00022723"/>
    </source>
</evidence>
<gene>
    <name evidence="9" type="primary">JLP1_5</name>
    <name evidence="9" type="ORF">LSUE1_G003399</name>
</gene>
<dbReference type="OrthoDB" id="10257314at2759"/>
<name>A0A8T9C1I2_9HELO</name>
<feature type="compositionally biased region" description="Low complexity" evidence="7">
    <location>
        <begin position="1"/>
        <end position="16"/>
    </location>
</feature>